<keyword evidence="2" id="KW-0732">Signal</keyword>
<dbReference type="PANTHER" id="PTHR43019:SF23">
    <property type="entry name" value="PROTEASE DO-LIKE 5, CHLOROPLASTIC"/>
    <property type="match status" value="1"/>
</dbReference>
<dbReference type="Gene3D" id="2.30.30.700">
    <property type="entry name" value="SLA1 homology domain 1"/>
    <property type="match status" value="1"/>
</dbReference>
<keyword evidence="4" id="KW-1185">Reference proteome</keyword>
<accession>A0A4R7STB8</accession>
<dbReference type="AlphaFoldDB" id="A0A4R7STB8"/>
<evidence type="ECO:0000313" key="4">
    <source>
        <dbReference type="Proteomes" id="UP000295662"/>
    </source>
</evidence>
<organism evidence="3 4">
    <name type="scientific">Prosthecobacter fusiformis</name>
    <dbReference type="NCBI Taxonomy" id="48464"/>
    <lineage>
        <taxon>Bacteria</taxon>
        <taxon>Pseudomonadati</taxon>
        <taxon>Verrucomicrobiota</taxon>
        <taxon>Verrucomicrobiia</taxon>
        <taxon>Verrucomicrobiales</taxon>
        <taxon>Verrucomicrobiaceae</taxon>
        <taxon>Prosthecobacter</taxon>
    </lineage>
</organism>
<dbReference type="Gene3D" id="2.40.10.10">
    <property type="entry name" value="Trypsin-like serine proteases"/>
    <property type="match status" value="2"/>
</dbReference>
<dbReference type="SUPFAM" id="SSF50494">
    <property type="entry name" value="Trypsin-like serine proteases"/>
    <property type="match status" value="1"/>
</dbReference>
<dbReference type="InterPro" id="IPR043504">
    <property type="entry name" value="Peptidase_S1_PA_chymotrypsin"/>
</dbReference>
<dbReference type="GO" id="GO:0004252">
    <property type="term" value="F:serine-type endopeptidase activity"/>
    <property type="evidence" value="ECO:0007669"/>
    <property type="project" value="InterPro"/>
</dbReference>
<name>A0A4R7STB8_9BACT</name>
<evidence type="ECO:0000256" key="1">
    <source>
        <dbReference type="SAM" id="MobiDB-lite"/>
    </source>
</evidence>
<feature type="signal peptide" evidence="2">
    <location>
        <begin position="1"/>
        <end position="22"/>
    </location>
</feature>
<dbReference type="Proteomes" id="UP000295662">
    <property type="component" value="Unassembled WGS sequence"/>
</dbReference>
<reference evidence="3 4" key="1">
    <citation type="submission" date="2019-03" db="EMBL/GenBank/DDBJ databases">
        <title>Genomic Encyclopedia of Archaeal and Bacterial Type Strains, Phase II (KMG-II): from individual species to whole genera.</title>
        <authorList>
            <person name="Goeker M."/>
        </authorList>
    </citation>
    <scope>NUCLEOTIDE SEQUENCE [LARGE SCALE GENOMIC DNA]</scope>
    <source>
        <strain evidence="3 4">ATCC 25309</strain>
    </source>
</reference>
<evidence type="ECO:0000256" key="2">
    <source>
        <dbReference type="SAM" id="SignalP"/>
    </source>
</evidence>
<dbReference type="PANTHER" id="PTHR43019">
    <property type="entry name" value="SERINE ENDOPROTEASE DEGS"/>
    <property type="match status" value="1"/>
</dbReference>
<evidence type="ECO:0000313" key="3">
    <source>
        <dbReference type="EMBL" id="TDU81517.1"/>
    </source>
</evidence>
<dbReference type="RefSeq" id="WP_133793462.1">
    <property type="nucleotide sequence ID" value="NZ_SOCA01000001.1"/>
</dbReference>
<dbReference type="GO" id="GO:0006508">
    <property type="term" value="P:proteolysis"/>
    <property type="evidence" value="ECO:0007669"/>
    <property type="project" value="InterPro"/>
</dbReference>
<comment type="caution">
    <text evidence="3">The sequence shown here is derived from an EMBL/GenBank/DDBJ whole genome shotgun (WGS) entry which is preliminary data.</text>
</comment>
<feature type="region of interest" description="Disordered" evidence="1">
    <location>
        <begin position="167"/>
        <end position="203"/>
    </location>
</feature>
<sequence length="404" mass="44377">MSLSRRLFILTLMMVGLNAQLAARQWASSDGRRTFEGELVKYTPPYVTVKKPNDELITFQDTILSSRDLEYCQFASRILKEAAYDTTLSVLDFYDGGMVCQTFSKPFEHKEHIFVWGKGFQSQLRKGQSIQTTLFRSGICTINDGTRRRDVRAYSLELDEAILRSPSLNSKPEFMNTPTQPSPERRAPPPADTPDSEKGPKGFGTGFAITSNGWVVTNEHVIHGHTHVTLLHNDNVYQARVAVVDAENDLALLKTEATTIPLALAFTQTPSLGDEVTVGGFPNPEIQGRSLKLTRGIISSLNGYLDDERLYQMDAAIQPGNSGGPVIDHHGRVVGVVTASLVDNPELGIRAQNVNYSIKLPLLITLMGKVEGLVPMVRDVDASSSSGKLGDLLQDSTYLIIVGL</sequence>
<dbReference type="InterPro" id="IPR009003">
    <property type="entry name" value="Peptidase_S1_PA"/>
</dbReference>
<dbReference type="PRINTS" id="PR00834">
    <property type="entry name" value="PROTEASES2C"/>
</dbReference>
<dbReference type="EMBL" id="SOCA01000001">
    <property type="protein sequence ID" value="TDU81517.1"/>
    <property type="molecule type" value="Genomic_DNA"/>
</dbReference>
<dbReference type="Pfam" id="PF13365">
    <property type="entry name" value="Trypsin_2"/>
    <property type="match status" value="1"/>
</dbReference>
<gene>
    <name evidence="3" type="ORF">EI77_00827</name>
</gene>
<feature type="chain" id="PRO_5020892038" evidence="2">
    <location>
        <begin position="23"/>
        <end position="404"/>
    </location>
</feature>
<dbReference type="InterPro" id="IPR001940">
    <property type="entry name" value="Peptidase_S1C"/>
</dbReference>
<dbReference type="OrthoDB" id="200022at2"/>
<protein>
    <submittedName>
        <fullName evidence="3">Trypsin-like peptidase</fullName>
    </submittedName>
</protein>
<proteinExistence type="predicted"/>